<keyword evidence="2" id="KW-1185">Reference proteome</keyword>
<dbReference type="RefSeq" id="WP_187715587.1">
    <property type="nucleotide sequence ID" value="NZ_CP060780.1"/>
</dbReference>
<evidence type="ECO:0000313" key="1">
    <source>
        <dbReference type="EMBL" id="QNP44166.1"/>
    </source>
</evidence>
<dbReference type="Proteomes" id="UP000516134">
    <property type="component" value="Chromosome"/>
</dbReference>
<sequence length="79" mass="8648">MKRLHEPPRGLVIANLDGVEHFFDEFRPQPILIVDRCLSLGLGAAVAMFSLSLMPWTPSSTRARRPIAAPALAQPAWAA</sequence>
<gene>
    <name evidence="1" type="ORF">H9L15_06550</name>
</gene>
<reference evidence="1 2" key="1">
    <citation type="submission" date="2020-08" db="EMBL/GenBank/DDBJ databases">
        <title>Genome sequence of Sphingomonas daechungensis KACC 18115T.</title>
        <authorList>
            <person name="Hyun D.-W."/>
            <person name="Bae J.-W."/>
        </authorList>
    </citation>
    <scope>NUCLEOTIDE SEQUENCE [LARGE SCALE GENOMIC DNA]</scope>
    <source>
        <strain evidence="1 2">KACC 18115</strain>
    </source>
</reference>
<dbReference type="EMBL" id="CP060780">
    <property type="protein sequence ID" value="QNP44166.1"/>
    <property type="molecule type" value="Genomic_DNA"/>
</dbReference>
<organism evidence="1 2">
    <name type="scientific">Sphingomonas daechungensis</name>
    <dbReference type="NCBI Taxonomy" id="1176646"/>
    <lineage>
        <taxon>Bacteria</taxon>
        <taxon>Pseudomonadati</taxon>
        <taxon>Pseudomonadota</taxon>
        <taxon>Alphaproteobacteria</taxon>
        <taxon>Sphingomonadales</taxon>
        <taxon>Sphingomonadaceae</taxon>
        <taxon>Sphingomonas</taxon>
    </lineage>
</organism>
<evidence type="ECO:0000313" key="2">
    <source>
        <dbReference type="Proteomes" id="UP000516134"/>
    </source>
</evidence>
<protein>
    <submittedName>
        <fullName evidence="1">Uncharacterized protein</fullName>
    </submittedName>
</protein>
<name>A0ABX6T2R7_9SPHN</name>
<accession>A0ABX6T2R7</accession>
<proteinExistence type="predicted"/>